<evidence type="ECO:0000256" key="1">
    <source>
        <dbReference type="ARBA" id="ARBA00022729"/>
    </source>
</evidence>
<dbReference type="EMBL" id="JAHUTJ010041133">
    <property type="protein sequence ID" value="MED6279696.1"/>
    <property type="molecule type" value="Genomic_DNA"/>
</dbReference>
<gene>
    <name evidence="6" type="ORF">CHARACLAT_003387</name>
</gene>
<dbReference type="SUPFAM" id="SSF48726">
    <property type="entry name" value="Immunoglobulin"/>
    <property type="match status" value="2"/>
</dbReference>
<keyword evidence="1 4" id="KW-0732">Signal</keyword>
<name>A0ABU7DXB9_9TELE</name>
<accession>A0ABU7DXB9</accession>
<dbReference type="InterPro" id="IPR003599">
    <property type="entry name" value="Ig_sub"/>
</dbReference>
<dbReference type="InterPro" id="IPR007110">
    <property type="entry name" value="Ig-like_dom"/>
</dbReference>
<dbReference type="InterPro" id="IPR013783">
    <property type="entry name" value="Ig-like_fold"/>
</dbReference>
<feature type="domain" description="Ig-like" evidence="5">
    <location>
        <begin position="133"/>
        <end position="200"/>
    </location>
</feature>
<evidence type="ECO:0000259" key="5">
    <source>
        <dbReference type="PROSITE" id="PS50835"/>
    </source>
</evidence>
<feature type="signal peptide" evidence="4">
    <location>
        <begin position="1"/>
        <end position="19"/>
    </location>
</feature>
<feature type="compositionally biased region" description="Polar residues" evidence="3">
    <location>
        <begin position="344"/>
        <end position="359"/>
    </location>
</feature>
<evidence type="ECO:0000256" key="4">
    <source>
        <dbReference type="SAM" id="SignalP"/>
    </source>
</evidence>
<evidence type="ECO:0000256" key="2">
    <source>
        <dbReference type="ARBA" id="ARBA00023157"/>
    </source>
</evidence>
<dbReference type="InterPro" id="IPR050488">
    <property type="entry name" value="Ig_Fc_receptor"/>
</dbReference>
<dbReference type="Gene3D" id="2.60.40.10">
    <property type="entry name" value="Immunoglobulins"/>
    <property type="match status" value="2"/>
</dbReference>
<dbReference type="SMART" id="SM00409">
    <property type="entry name" value="IG"/>
    <property type="match status" value="2"/>
</dbReference>
<sequence length="383" mass="42710">MDALISFLVLSFLPRLVVPDVPTSASYRAIVEIVSGKSRIFTGEHLHLRCIIPDVYKASWDYLWFRGSVQLPWSGEVLQLWNANIKESGKYSCQGKRETQVGSIKTQRSLPEEIHVDGGFVILQTPQHPILVGDVLDFECRLRGKAPVQKTILYRDGVEVMVQSGSSLYFHLANVTLADEGMYSCRVSWDLSRRTHSVISAATPVNILEVLTQPVLEIDAEGIELEVTKINLICHLQYNARAPAPPVNYYFYKNNNLLGPATSLNQIKVRQAPGWYSCRAKVQRLDIIRWSEPKRFGKVTGLHLMPPDPHHRNQMSSSPSKSPPHISLAPATQPAIPKPFAATPSFNQHTEGSEQSSMHSELPVPTSLPPPDQFPGQTKAPKP</sequence>
<feature type="chain" id="PRO_5046827031" description="Ig-like domain-containing protein" evidence="4">
    <location>
        <begin position="20"/>
        <end position="383"/>
    </location>
</feature>
<protein>
    <recommendedName>
        <fullName evidence="5">Ig-like domain-containing protein</fullName>
    </recommendedName>
</protein>
<organism evidence="6 7">
    <name type="scientific">Characodon lateralis</name>
    <dbReference type="NCBI Taxonomy" id="208331"/>
    <lineage>
        <taxon>Eukaryota</taxon>
        <taxon>Metazoa</taxon>
        <taxon>Chordata</taxon>
        <taxon>Craniata</taxon>
        <taxon>Vertebrata</taxon>
        <taxon>Euteleostomi</taxon>
        <taxon>Actinopterygii</taxon>
        <taxon>Neopterygii</taxon>
        <taxon>Teleostei</taxon>
        <taxon>Neoteleostei</taxon>
        <taxon>Acanthomorphata</taxon>
        <taxon>Ovalentaria</taxon>
        <taxon>Atherinomorphae</taxon>
        <taxon>Cyprinodontiformes</taxon>
        <taxon>Goodeidae</taxon>
        <taxon>Characodon</taxon>
    </lineage>
</organism>
<feature type="region of interest" description="Disordered" evidence="3">
    <location>
        <begin position="300"/>
        <end position="383"/>
    </location>
</feature>
<evidence type="ECO:0000313" key="7">
    <source>
        <dbReference type="Proteomes" id="UP001352852"/>
    </source>
</evidence>
<dbReference type="PANTHER" id="PTHR11481:SF64">
    <property type="entry name" value="FC RECEPTOR-LIKE PROTEIN 4"/>
    <property type="match status" value="1"/>
</dbReference>
<feature type="domain" description="Ig-like" evidence="5">
    <location>
        <begin position="19"/>
        <end position="111"/>
    </location>
</feature>
<comment type="caution">
    <text evidence="6">The sequence shown here is derived from an EMBL/GenBank/DDBJ whole genome shotgun (WGS) entry which is preliminary data.</text>
</comment>
<evidence type="ECO:0000313" key="6">
    <source>
        <dbReference type="EMBL" id="MED6279696.1"/>
    </source>
</evidence>
<evidence type="ECO:0000256" key="3">
    <source>
        <dbReference type="SAM" id="MobiDB-lite"/>
    </source>
</evidence>
<proteinExistence type="predicted"/>
<keyword evidence="7" id="KW-1185">Reference proteome</keyword>
<dbReference type="Proteomes" id="UP001352852">
    <property type="component" value="Unassembled WGS sequence"/>
</dbReference>
<dbReference type="PANTHER" id="PTHR11481">
    <property type="entry name" value="IMMUNOGLOBULIN FC RECEPTOR"/>
    <property type="match status" value="1"/>
</dbReference>
<reference evidence="6 7" key="1">
    <citation type="submission" date="2021-06" db="EMBL/GenBank/DDBJ databases">
        <authorList>
            <person name="Palmer J.M."/>
        </authorList>
    </citation>
    <scope>NUCLEOTIDE SEQUENCE [LARGE SCALE GENOMIC DNA]</scope>
    <source>
        <strain evidence="6 7">CL_MEX2019</strain>
        <tissue evidence="6">Muscle</tissue>
    </source>
</reference>
<keyword evidence="2" id="KW-1015">Disulfide bond</keyword>
<dbReference type="PROSITE" id="PS50835">
    <property type="entry name" value="IG_LIKE"/>
    <property type="match status" value="2"/>
</dbReference>
<dbReference type="InterPro" id="IPR036179">
    <property type="entry name" value="Ig-like_dom_sf"/>
</dbReference>